<dbReference type="GO" id="GO:0008483">
    <property type="term" value="F:transaminase activity"/>
    <property type="evidence" value="ECO:0007669"/>
    <property type="project" value="TreeGrafter"/>
</dbReference>
<comment type="similarity">
    <text evidence="2 5">Belongs to the DegT/DnrJ/EryC1 family.</text>
</comment>
<dbReference type="Gene3D" id="3.40.640.10">
    <property type="entry name" value="Type I PLP-dependent aspartate aminotransferase-like (Major domain)"/>
    <property type="match status" value="1"/>
</dbReference>
<accession>Q697E2</accession>
<evidence type="ECO:0000313" key="6">
    <source>
        <dbReference type="EMBL" id="AAT77174.1"/>
    </source>
</evidence>
<dbReference type="PANTHER" id="PTHR30244:SF36">
    <property type="entry name" value="3-OXO-GLUCOSE-6-PHOSPHATE:GLUTAMATE AMINOTRANSFERASE"/>
    <property type="match status" value="1"/>
</dbReference>
<protein>
    <submittedName>
        <fullName evidence="6">FdtB</fullName>
    </submittedName>
</protein>
<dbReference type="PIRSF" id="PIRSF000390">
    <property type="entry name" value="PLP_StrS"/>
    <property type="match status" value="1"/>
</dbReference>
<feature type="modified residue" description="N6-(pyridoxal phosphate)lysine" evidence="4">
    <location>
        <position position="190"/>
    </location>
</feature>
<sequence length="368" mass="41123">MNIEFLNLKKINQRFADEIRFSFERVLESGRYIQGNELKMFEEEFASFCGVKHCIGVANGLDALVLVLKAWKLMNKCKDGDEVIVPSNTFIASILAITESGLKPVLVEPDPITNNITLSSIRSAITSKTKVLLPVHLYGSICNMSEIMDIAKENDSLVLEDSAQAHGAVHKGKKAGAWGDAAAFSFYPGKNLGALGDAGAVTTNDSDLAMIIRSLGNYGSSKKYNHIYKGVNSRLDELQAAILRVKLRYLETDIMQRRAIARDYCNNIKNKYVLLPCSSVPEEHVWHLFVIKTDRRVELKSYLAANGIQTLEHYPVPPHKQLAYKEWSSKSYPISEKLHQSVLSLPLDPTMSEEEVRYVINIINGFKG</sequence>
<feature type="active site" description="Proton acceptor" evidence="3">
    <location>
        <position position="190"/>
    </location>
</feature>
<dbReference type="InterPro" id="IPR015422">
    <property type="entry name" value="PyrdxlP-dep_Trfase_small"/>
</dbReference>
<dbReference type="PANTHER" id="PTHR30244">
    <property type="entry name" value="TRANSAMINASE"/>
    <property type="match status" value="1"/>
</dbReference>
<evidence type="ECO:0000256" key="1">
    <source>
        <dbReference type="ARBA" id="ARBA00022898"/>
    </source>
</evidence>
<dbReference type="GO" id="GO:0000271">
    <property type="term" value="P:polysaccharide biosynthetic process"/>
    <property type="evidence" value="ECO:0007669"/>
    <property type="project" value="TreeGrafter"/>
</dbReference>
<dbReference type="CDD" id="cd00616">
    <property type="entry name" value="AHBA_syn"/>
    <property type="match status" value="1"/>
</dbReference>
<dbReference type="InterPro" id="IPR015421">
    <property type="entry name" value="PyrdxlP-dep_Trfase_major"/>
</dbReference>
<keyword evidence="1 4" id="KW-0663">Pyridoxal phosphate</keyword>
<evidence type="ECO:0000256" key="4">
    <source>
        <dbReference type="PIRSR" id="PIRSR000390-2"/>
    </source>
</evidence>
<evidence type="ECO:0000256" key="3">
    <source>
        <dbReference type="PIRSR" id="PIRSR000390-1"/>
    </source>
</evidence>
<evidence type="ECO:0000256" key="2">
    <source>
        <dbReference type="ARBA" id="ARBA00037999"/>
    </source>
</evidence>
<gene>
    <name evidence="6" type="primary">fdtB</name>
</gene>
<reference evidence="6" key="1">
    <citation type="journal article" date="2004" name="J. Clin. Microbiol.">
        <title>Identification of Escherichia coli O114 O-antigen gene cluster and development of an O114 serogroup-specific PCR assay.</title>
        <authorList>
            <person name="Feng L."/>
            <person name="Wang W."/>
            <person name="Tao J."/>
            <person name="Guo H."/>
            <person name="Krause G."/>
            <person name="Beutin L."/>
            <person name="Wang L."/>
        </authorList>
    </citation>
    <scope>NUCLEOTIDE SEQUENCE</scope>
</reference>
<dbReference type="AlphaFoldDB" id="Q697E2"/>
<evidence type="ECO:0000256" key="5">
    <source>
        <dbReference type="RuleBase" id="RU004508"/>
    </source>
</evidence>
<dbReference type="InterPro" id="IPR000653">
    <property type="entry name" value="DegT/StrS_aminotransferase"/>
</dbReference>
<dbReference type="SUPFAM" id="SSF53383">
    <property type="entry name" value="PLP-dependent transferases"/>
    <property type="match status" value="1"/>
</dbReference>
<dbReference type="EMBL" id="AY573377">
    <property type="protein sequence ID" value="AAT77174.1"/>
    <property type="molecule type" value="Genomic_DNA"/>
</dbReference>
<dbReference type="GO" id="GO:0030170">
    <property type="term" value="F:pyridoxal phosphate binding"/>
    <property type="evidence" value="ECO:0007669"/>
    <property type="project" value="TreeGrafter"/>
</dbReference>
<dbReference type="Gene3D" id="3.90.1150.10">
    <property type="entry name" value="Aspartate Aminotransferase, domain 1"/>
    <property type="match status" value="1"/>
</dbReference>
<dbReference type="InterPro" id="IPR015424">
    <property type="entry name" value="PyrdxlP-dep_Trfase"/>
</dbReference>
<name>Q697E2_ECOLX</name>
<organism evidence="6">
    <name type="scientific">Escherichia coli</name>
    <dbReference type="NCBI Taxonomy" id="562"/>
    <lineage>
        <taxon>Bacteria</taxon>
        <taxon>Pseudomonadati</taxon>
        <taxon>Pseudomonadota</taxon>
        <taxon>Gammaproteobacteria</taxon>
        <taxon>Enterobacterales</taxon>
        <taxon>Enterobacteriaceae</taxon>
        <taxon>Escherichia</taxon>
    </lineage>
</organism>
<proteinExistence type="inferred from homology"/>
<dbReference type="Pfam" id="PF01041">
    <property type="entry name" value="DegT_DnrJ_EryC1"/>
    <property type="match status" value="1"/>
</dbReference>